<keyword evidence="3" id="KW-1185">Reference proteome</keyword>
<accession>A0A2K1JIB2</accession>
<proteinExistence type="predicted"/>
<sequence>MCQKPIAFSNTKAKYMAMVTIASKVVWLHYLLHNLLQDLIHPTLIQCDNQYALALIYTTKFHASTKHIVMQYDFMHQLGAVNNFHFIHCSTHKMHATILTKPSSSPKPTQHLTMLDMFGGDVPPSTNIR</sequence>
<organism evidence="1">
    <name type="scientific">Physcomitrium patens</name>
    <name type="common">Spreading-leaved earth moss</name>
    <name type="synonym">Physcomitrella patens</name>
    <dbReference type="NCBI Taxonomy" id="3218"/>
    <lineage>
        <taxon>Eukaryota</taxon>
        <taxon>Viridiplantae</taxon>
        <taxon>Streptophyta</taxon>
        <taxon>Embryophyta</taxon>
        <taxon>Bryophyta</taxon>
        <taxon>Bryophytina</taxon>
        <taxon>Bryopsida</taxon>
        <taxon>Funariidae</taxon>
        <taxon>Funariales</taxon>
        <taxon>Funariaceae</taxon>
        <taxon>Physcomitrium</taxon>
    </lineage>
</organism>
<dbReference type="InParanoid" id="A0A2K1JIB2"/>
<dbReference type="Proteomes" id="UP000006727">
    <property type="component" value="Chromosome 14"/>
</dbReference>
<evidence type="ECO:0000313" key="1">
    <source>
        <dbReference type="EMBL" id="PNR41036.1"/>
    </source>
</evidence>
<gene>
    <name evidence="1" type="ORF">PHYPA_018439</name>
</gene>
<reference evidence="1 3" key="2">
    <citation type="journal article" date="2018" name="Plant J.">
        <title>The Physcomitrella patens chromosome-scale assembly reveals moss genome structure and evolution.</title>
        <authorList>
            <person name="Lang D."/>
            <person name="Ullrich K.K."/>
            <person name="Murat F."/>
            <person name="Fuchs J."/>
            <person name="Jenkins J."/>
            <person name="Haas F.B."/>
            <person name="Piednoel M."/>
            <person name="Gundlach H."/>
            <person name="Van Bel M."/>
            <person name="Meyberg R."/>
            <person name="Vives C."/>
            <person name="Morata J."/>
            <person name="Symeonidi A."/>
            <person name="Hiss M."/>
            <person name="Muchero W."/>
            <person name="Kamisugi Y."/>
            <person name="Saleh O."/>
            <person name="Blanc G."/>
            <person name="Decker E.L."/>
            <person name="van Gessel N."/>
            <person name="Grimwood J."/>
            <person name="Hayes R.D."/>
            <person name="Graham S.W."/>
            <person name="Gunter L.E."/>
            <person name="McDaniel S.F."/>
            <person name="Hoernstein S.N.W."/>
            <person name="Larsson A."/>
            <person name="Li F.W."/>
            <person name="Perroud P.F."/>
            <person name="Phillips J."/>
            <person name="Ranjan P."/>
            <person name="Rokshar D.S."/>
            <person name="Rothfels C.J."/>
            <person name="Schneider L."/>
            <person name="Shu S."/>
            <person name="Stevenson D.W."/>
            <person name="Thummler F."/>
            <person name="Tillich M."/>
            <person name="Villarreal Aguilar J.C."/>
            <person name="Widiez T."/>
            <person name="Wong G.K."/>
            <person name="Wymore A."/>
            <person name="Zhang Y."/>
            <person name="Zimmer A.D."/>
            <person name="Quatrano R.S."/>
            <person name="Mayer K.F.X."/>
            <person name="Goodstein D."/>
            <person name="Casacuberta J.M."/>
            <person name="Vandepoele K."/>
            <person name="Reski R."/>
            <person name="Cuming A.C."/>
            <person name="Tuskan G.A."/>
            <person name="Maumus F."/>
            <person name="Salse J."/>
            <person name="Schmutz J."/>
            <person name="Rensing S.A."/>
        </authorList>
    </citation>
    <scope>NUCLEOTIDE SEQUENCE [LARGE SCALE GENOMIC DNA]</scope>
    <source>
        <strain evidence="2 3">cv. Gransden 2004</strain>
    </source>
</reference>
<dbReference type="CDD" id="cd09272">
    <property type="entry name" value="RNase_HI_RT_Ty1"/>
    <property type="match status" value="1"/>
</dbReference>
<dbReference type="AlphaFoldDB" id="A0A2K1JIB2"/>
<evidence type="ECO:0000313" key="2">
    <source>
        <dbReference type="EnsemblPlants" id="PAC:32961272.CDS.1"/>
    </source>
</evidence>
<dbReference type="Gramene" id="Pp3c14_12819V3.1">
    <property type="protein sequence ID" value="PAC:32961272.CDS.1"/>
    <property type="gene ID" value="Pp3c14_12819"/>
</dbReference>
<evidence type="ECO:0008006" key="4">
    <source>
        <dbReference type="Google" id="ProtNLM"/>
    </source>
</evidence>
<reference evidence="1 3" key="1">
    <citation type="journal article" date="2008" name="Science">
        <title>The Physcomitrella genome reveals evolutionary insights into the conquest of land by plants.</title>
        <authorList>
            <person name="Rensing S."/>
            <person name="Lang D."/>
            <person name="Zimmer A."/>
            <person name="Terry A."/>
            <person name="Salamov A."/>
            <person name="Shapiro H."/>
            <person name="Nishiyama T."/>
            <person name="Perroud P.-F."/>
            <person name="Lindquist E."/>
            <person name="Kamisugi Y."/>
            <person name="Tanahashi T."/>
            <person name="Sakakibara K."/>
            <person name="Fujita T."/>
            <person name="Oishi K."/>
            <person name="Shin-I T."/>
            <person name="Kuroki Y."/>
            <person name="Toyoda A."/>
            <person name="Suzuki Y."/>
            <person name="Hashimoto A."/>
            <person name="Yamaguchi K."/>
            <person name="Sugano A."/>
            <person name="Kohara Y."/>
            <person name="Fujiyama A."/>
            <person name="Anterola A."/>
            <person name="Aoki S."/>
            <person name="Ashton N."/>
            <person name="Barbazuk W.B."/>
            <person name="Barker E."/>
            <person name="Bennetzen J."/>
            <person name="Bezanilla M."/>
            <person name="Blankenship R."/>
            <person name="Cho S.H."/>
            <person name="Dutcher S."/>
            <person name="Estelle M."/>
            <person name="Fawcett J.A."/>
            <person name="Gundlach H."/>
            <person name="Hanada K."/>
            <person name="Heyl A."/>
            <person name="Hicks K.A."/>
            <person name="Hugh J."/>
            <person name="Lohr M."/>
            <person name="Mayer K."/>
            <person name="Melkozernov A."/>
            <person name="Murata T."/>
            <person name="Nelson D."/>
            <person name="Pils B."/>
            <person name="Prigge M."/>
            <person name="Reiss B."/>
            <person name="Renner T."/>
            <person name="Rombauts S."/>
            <person name="Rushton P."/>
            <person name="Sanderfoot A."/>
            <person name="Schween G."/>
            <person name="Shiu S.-H."/>
            <person name="Stueber K."/>
            <person name="Theodoulou F.L."/>
            <person name="Tu H."/>
            <person name="Van de Peer Y."/>
            <person name="Verrier P.J."/>
            <person name="Waters E."/>
            <person name="Wood A."/>
            <person name="Yang L."/>
            <person name="Cove D."/>
            <person name="Cuming A."/>
            <person name="Hasebe M."/>
            <person name="Lucas S."/>
            <person name="Mishler D.B."/>
            <person name="Reski R."/>
            <person name="Grigoriev I."/>
            <person name="Quatrano R.S."/>
            <person name="Boore J.L."/>
        </authorList>
    </citation>
    <scope>NUCLEOTIDE SEQUENCE [LARGE SCALE GENOMIC DNA]</scope>
    <source>
        <strain evidence="2 3">cv. Gransden 2004</strain>
    </source>
</reference>
<name>A0A2K1JIB2_PHYPA</name>
<protein>
    <recommendedName>
        <fullName evidence="4">Reverse transcriptase Ty1/copia-type domain-containing protein</fullName>
    </recommendedName>
</protein>
<dbReference type="STRING" id="3218.A0A2K1JIB2"/>
<evidence type="ECO:0000313" key="3">
    <source>
        <dbReference type="Proteomes" id="UP000006727"/>
    </source>
</evidence>
<dbReference type="EMBL" id="ABEU02000014">
    <property type="protein sequence ID" value="PNR41036.1"/>
    <property type="molecule type" value="Genomic_DNA"/>
</dbReference>
<reference evidence="2" key="3">
    <citation type="submission" date="2020-12" db="UniProtKB">
        <authorList>
            <consortium name="EnsemblPlants"/>
        </authorList>
    </citation>
    <scope>IDENTIFICATION</scope>
</reference>
<dbReference type="EnsemblPlants" id="Pp3c14_12819V3.1">
    <property type="protein sequence ID" value="PAC:32961272.CDS.1"/>
    <property type="gene ID" value="Pp3c14_12819"/>
</dbReference>